<dbReference type="AlphaFoldDB" id="A0A9W9AB48"/>
<dbReference type="EMBL" id="JANVFS010000018">
    <property type="protein sequence ID" value="KAJ4477838.1"/>
    <property type="molecule type" value="Genomic_DNA"/>
</dbReference>
<protein>
    <submittedName>
        <fullName evidence="2">Carbohydrate-binding module family 13 protein</fullName>
    </submittedName>
</protein>
<evidence type="ECO:0000313" key="2">
    <source>
        <dbReference type="EMBL" id="KAJ4477838.1"/>
    </source>
</evidence>
<dbReference type="InterPro" id="IPR000772">
    <property type="entry name" value="Ricin_B_lectin"/>
</dbReference>
<dbReference type="CDD" id="cd23422">
    <property type="entry name" value="beta-trefoil_Ricin_MPL_CNL"/>
    <property type="match status" value="1"/>
</dbReference>
<feature type="domain" description="Ricin B lectin" evidence="1">
    <location>
        <begin position="5"/>
        <end position="77"/>
    </location>
</feature>
<dbReference type="Proteomes" id="UP001150238">
    <property type="component" value="Unassembled WGS sequence"/>
</dbReference>
<dbReference type="Gene3D" id="2.80.10.50">
    <property type="match status" value="1"/>
</dbReference>
<gene>
    <name evidence="2" type="ORF">C8J55DRAFT_536491</name>
</gene>
<evidence type="ECO:0000259" key="1">
    <source>
        <dbReference type="Pfam" id="PF14200"/>
    </source>
</evidence>
<organism evidence="2 3">
    <name type="scientific">Lentinula lateritia</name>
    <dbReference type="NCBI Taxonomy" id="40482"/>
    <lineage>
        <taxon>Eukaryota</taxon>
        <taxon>Fungi</taxon>
        <taxon>Dikarya</taxon>
        <taxon>Basidiomycota</taxon>
        <taxon>Agaricomycotina</taxon>
        <taxon>Agaricomycetes</taxon>
        <taxon>Agaricomycetidae</taxon>
        <taxon>Agaricales</taxon>
        <taxon>Marasmiineae</taxon>
        <taxon>Omphalotaceae</taxon>
        <taxon>Lentinula</taxon>
    </lineage>
</organism>
<dbReference type="SUPFAM" id="SSF50370">
    <property type="entry name" value="Ricin B-like lectins"/>
    <property type="match status" value="1"/>
</dbReference>
<name>A0A9W9AB48_9AGAR</name>
<proteinExistence type="predicted"/>
<reference evidence="2" key="2">
    <citation type="journal article" date="2023" name="Proc. Natl. Acad. Sci. U.S.A.">
        <title>A global phylogenomic analysis of the shiitake genus Lentinula.</title>
        <authorList>
            <person name="Sierra-Patev S."/>
            <person name="Min B."/>
            <person name="Naranjo-Ortiz M."/>
            <person name="Looney B."/>
            <person name="Konkel Z."/>
            <person name="Slot J.C."/>
            <person name="Sakamoto Y."/>
            <person name="Steenwyk J.L."/>
            <person name="Rokas A."/>
            <person name="Carro J."/>
            <person name="Camarero S."/>
            <person name="Ferreira P."/>
            <person name="Molpeceres G."/>
            <person name="Ruiz-Duenas F.J."/>
            <person name="Serrano A."/>
            <person name="Henrissat B."/>
            <person name="Drula E."/>
            <person name="Hughes K.W."/>
            <person name="Mata J.L."/>
            <person name="Ishikawa N.K."/>
            <person name="Vargas-Isla R."/>
            <person name="Ushijima S."/>
            <person name="Smith C.A."/>
            <person name="Donoghue J."/>
            <person name="Ahrendt S."/>
            <person name="Andreopoulos W."/>
            <person name="He G."/>
            <person name="LaButti K."/>
            <person name="Lipzen A."/>
            <person name="Ng V."/>
            <person name="Riley R."/>
            <person name="Sandor L."/>
            <person name="Barry K."/>
            <person name="Martinez A.T."/>
            <person name="Xiao Y."/>
            <person name="Gibbons J.G."/>
            <person name="Terashima K."/>
            <person name="Grigoriev I.V."/>
            <person name="Hibbett D."/>
        </authorList>
    </citation>
    <scope>NUCLEOTIDE SEQUENCE</scope>
    <source>
        <strain evidence="2">Sp2 HRB7682 ss15</strain>
    </source>
</reference>
<sequence>MSIQSGNTYKIYNGKSGTILDLSGTDGRTISGFSDNGGDNQKWQLEQGQGGHWTFRSAASGQYLGVGGPFENGTPLISVDEPVRWDIYPDDEDSGVFRLAFSFLHVVIYVPGAPTALNIDLSDHGNPTPGTIVTLWGKWEGKNQTWRFEQVY</sequence>
<dbReference type="Pfam" id="PF14200">
    <property type="entry name" value="RicinB_lectin_2"/>
    <property type="match status" value="1"/>
</dbReference>
<evidence type="ECO:0000313" key="3">
    <source>
        <dbReference type="Proteomes" id="UP001150238"/>
    </source>
</evidence>
<reference evidence="2" key="1">
    <citation type="submission" date="2022-08" db="EMBL/GenBank/DDBJ databases">
        <authorList>
            <consortium name="DOE Joint Genome Institute"/>
            <person name="Min B."/>
            <person name="Riley R."/>
            <person name="Sierra-Patev S."/>
            <person name="Naranjo-Ortiz M."/>
            <person name="Looney B."/>
            <person name="Konkel Z."/>
            <person name="Slot J.C."/>
            <person name="Sakamoto Y."/>
            <person name="Steenwyk J.L."/>
            <person name="Rokas A."/>
            <person name="Carro J."/>
            <person name="Camarero S."/>
            <person name="Ferreira P."/>
            <person name="Molpeceres G."/>
            <person name="Ruiz-Duenas F.J."/>
            <person name="Serrano A."/>
            <person name="Henrissat B."/>
            <person name="Drula E."/>
            <person name="Hughes K.W."/>
            <person name="Mata J.L."/>
            <person name="Ishikawa N.K."/>
            <person name="Vargas-Isla R."/>
            <person name="Ushijima S."/>
            <person name="Smith C.A."/>
            <person name="Ahrendt S."/>
            <person name="Andreopoulos W."/>
            <person name="He G."/>
            <person name="Labutti K."/>
            <person name="Lipzen A."/>
            <person name="Ng V."/>
            <person name="Sandor L."/>
            <person name="Barry K."/>
            <person name="Martinez A.T."/>
            <person name="Xiao Y."/>
            <person name="Gibbons J.G."/>
            <person name="Terashima K."/>
            <person name="Hibbett D.S."/>
            <person name="Grigoriev I.V."/>
        </authorList>
    </citation>
    <scope>NUCLEOTIDE SEQUENCE</scope>
    <source>
        <strain evidence="2">Sp2 HRB7682 ss15</strain>
    </source>
</reference>
<comment type="caution">
    <text evidence="2">The sequence shown here is derived from an EMBL/GenBank/DDBJ whole genome shotgun (WGS) entry which is preliminary data.</text>
</comment>
<accession>A0A9W9AB48</accession>
<dbReference type="InterPro" id="IPR035992">
    <property type="entry name" value="Ricin_B-like_lectins"/>
</dbReference>